<dbReference type="AlphaFoldDB" id="A0A4D6MPY7"/>
<keyword evidence="4" id="KW-1185">Reference proteome</keyword>
<gene>
    <name evidence="3" type="ORF">DEO72_LG8g1561</name>
</gene>
<dbReference type="InterPro" id="IPR024752">
    <property type="entry name" value="Myb/SANT-like_dom"/>
</dbReference>
<dbReference type="PANTHER" id="PTHR46929">
    <property type="entry name" value="EXPRESSED PROTEIN"/>
    <property type="match status" value="1"/>
</dbReference>
<protein>
    <recommendedName>
        <fullName evidence="2">Myb/SANT-like domain-containing protein</fullName>
    </recommendedName>
</protein>
<feature type="domain" description="Myb/SANT-like" evidence="2">
    <location>
        <begin position="97"/>
        <end position="191"/>
    </location>
</feature>
<feature type="region of interest" description="Disordered" evidence="1">
    <location>
        <begin position="46"/>
        <end position="72"/>
    </location>
</feature>
<dbReference type="Proteomes" id="UP000501690">
    <property type="component" value="Linkage Group LG8"/>
</dbReference>
<evidence type="ECO:0000313" key="3">
    <source>
        <dbReference type="EMBL" id="QCE03536.1"/>
    </source>
</evidence>
<accession>A0A4D6MPY7</accession>
<evidence type="ECO:0000259" key="2">
    <source>
        <dbReference type="Pfam" id="PF12776"/>
    </source>
</evidence>
<evidence type="ECO:0000313" key="4">
    <source>
        <dbReference type="Proteomes" id="UP000501690"/>
    </source>
</evidence>
<dbReference type="PANTHER" id="PTHR46929:SF29">
    <property type="entry name" value="MYB_SANT-LIKE DOMAIN-CONTAINING PROTEIN"/>
    <property type="match status" value="1"/>
</dbReference>
<reference evidence="3 4" key="1">
    <citation type="submission" date="2019-04" db="EMBL/GenBank/DDBJ databases">
        <title>An improved genome assembly and genetic linkage map for asparagus bean, Vigna unguiculata ssp. sesquipedialis.</title>
        <authorList>
            <person name="Xia Q."/>
            <person name="Zhang R."/>
            <person name="Dong Y."/>
        </authorList>
    </citation>
    <scope>NUCLEOTIDE SEQUENCE [LARGE SCALE GENOMIC DNA]</scope>
    <source>
        <tissue evidence="3">Leaf</tissue>
    </source>
</reference>
<organism evidence="3 4">
    <name type="scientific">Vigna unguiculata</name>
    <name type="common">Cowpea</name>
    <dbReference type="NCBI Taxonomy" id="3917"/>
    <lineage>
        <taxon>Eukaryota</taxon>
        <taxon>Viridiplantae</taxon>
        <taxon>Streptophyta</taxon>
        <taxon>Embryophyta</taxon>
        <taxon>Tracheophyta</taxon>
        <taxon>Spermatophyta</taxon>
        <taxon>Magnoliopsida</taxon>
        <taxon>eudicotyledons</taxon>
        <taxon>Gunneridae</taxon>
        <taxon>Pentapetalae</taxon>
        <taxon>rosids</taxon>
        <taxon>fabids</taxon>
        <taxon>Fabales</taxon>
        <taxon>Fabaceae</taxon>
        <taxon>Papilionoideae</taxon>
        <taxon>50 kb inversion clade</taxon>
        <taxon>NPAAA clade</taxon>
        <taxon>indigoferoid/millettioid clade</taxon>
        <taxon>Phaseoleae</taxon>
        <taxon>Vigna</taxon>
    </lineage>
</organism>
<dbReference type="Pfam" id="PF12776">
    <property type="entry name" value="Myb_DNA-bind_3"/>
    <property type="match status" value="1"/>
</dbReference>
<dbReference type="EMBL" id="CP039352">
    <property type="protein sequence ID" value="QCE03536.1"/>
    <property type="molecule type" value="Genomic_DNA"/>
</dbReference>
<proteinExistence type="predicted"/>
<sequence length="200" mass="22927">MTGKFRLGESLLPCKVEEDHQPQRGFMAGINVTYQPVVLEANQRPGLARAEGPPGMPSKVYQTRCSSDKEKPKYMRDPDLAIVSEVHHDGNQTKSLRWTVEMDHWLGKILVDQVKKGLKVDKVLLTEAYESAVSVVNAKFGLHLEKFNIKNRLKTWKKQYEQLKEILSHTGFQWDKIKKMIIANDSTWNDYIRVTCGNSL</sequence>
<name>A0A4D6MPY7_VIGUN</name>
<evidence type="ECO:0000256" key="1">
    <source>
        <dbReference type="SAM" id="MobiDB-lite"/>
    </source>
</evidence>